<dbReference type="EMBL" id="MU273539">
    <property type="protein sequence ID" value="KAI0032651.1"/>
    <property type="molecule type" value="Genomic_DNA"/>
</dbReference>
<proteinExistence type="predicted"/>
<reference evidence="1" key="2">
    <citation type="journal article" date="2022" name="New Phytol.">
        <title>Evolutionary transition to the ectomycorrhizal habit in the genomes of a hyperdiverse lineage of mushroom-forming fungi.</title>
        <authorList>
            <person name="Looney B."/>
            <person name="Miyauchi S."/>
            <person name="Morin E."/>
            <person name="Drula E."/>
            <person name="Courty P.E."/>
            <person name="Kohler A."/>
            <person name="Kuo A."/>
            <person name="LaButti K."/>
            <person name="Pangilinan J."/>
            <person name="Lipzen A."/>
            <person name="Riley R."/>
            <person name="Andreopoulos W."/>
            <person name="He G."/>
            <person name="Johnson J."/>
            <person name="Nolan M."/>
            <person name="Tritt A."/>
            <person name="Barry K.W."/>
            <person name="Grigoriev I.V."/>
            <person name="Nagy L.G."/>
            <person name="Hibbett D."/>
            <person name="Henrissat B."/>
            <person name="Matheny P.B."/>
            <person name="Labbe J."/>
            <person name="Martin F.M."/>
        </authorList>
    </citation>
    <scope>NUCLEOTIDE SEQUENCE</scope>
    <source>
        <strain evidence="1">EC-137</strain>
    </source>
</reference>
<reference evidence="1" key="1">
    <citation type="submission" date="2021-02" db="EMBL/GenBank/DDBJ databases">
        <authorList>
            <consortium name="DOE Joint Genome Institute"/>
            <person name="Ahrendt S."/>
            <person name="Looney B.P."/>
            <person name="Miyauchi S."/>
            <person name="Morin E."/>
            <person name="Drula E."/>
            <person name="Courty P.E."/>
            <person name="Chicoki N."/>
            <person name="Fauchery L."/>
            <person name="Kohler A."/>
            <person name="Kuo A."/>
            <person name="Labutti K."/>
            <person name="Pangilinan J."/>
            <person name="Lipzen A."/>
            <person name="Riley R."/>
            <person name="Andreopoulos W."/>
            <person name="He G."/>
            <person name="Johnson J."/>
            <person name="Barry K.W."/>
            <person name="Grigoriev I.V."/>
            <person name="Nagy L."/>
            <person name="Hibbett D."/>
            <person name="Henrissat B."/>
            <person name="Matheny P.B."/>
            <person name="Labbe J."/>
            <person name="Martin F."/>
        </authorList>
    </citation>
    <scope>NUCLEOTIDE SEQUENCE</scope>
    <source>
        <strain evidence="1">EC-137</strain>
    </source>
</reference>
<evidence type="ECO:0000313" key="1">
    <source>
        <dbReference type="EMBL" id="KAI0032651.1"/>
    </source>
</evidence>
<organism evidence="1 2">
    <name type="scientific">Vararia minispora EC-137</name>
    <dbReference type="NCBI Taxonomy" id="1314806"/>
    <lineage>
        <taxon>Eukaryota</taxon>
        <taxon>Fungi</taxon>
        <taxon>Dikarya</taxon>
        <taxon>Basidiomycota</taxon>
        <taxon>Agaricomycotina</taxon>
        <taxon>Agaricomycetes</taxon>
        <taxon>Russulales</taxon>
        <taxon>Lachnocladiaceae</taxon>
        <taxon>Vararia</taxon>
    </lineage>
</organism>
<gene>
    <name evidence="1" type="ORF">K488DRAFT_85627</name>
</gene>
<evidence type="ECO:0000313" key="2">
    <source>
        <dbReference type="Proteomes" id="UP000814128"/>
    </source>
</evidence>
<dbReference type="Proteomes" id="UP000814128">
    <property type="component" value="Unassembled WGS sequence"/>
</dbReference>
<name>A0ACB8QLE9_9AGAM</name>
<accession>A0ACB8QLE9</accession>
<protein>
    <submittedName>
        <fullName evidence="1">Uncharacterized protein</fullName>
    </submittedName>
</protein>
<keyword evidence="2" id="KW-1185">Reference proteome</keyword>
<comment type="caution">
    <text evidence="1">The sequence shown here is derived from an EMBL/GenBank/DDBJ whole genome shotgun (WGS) entry which is preliminary data.</text>
</comment>
<sequence>MALSLGAEMDCVEVPSVPSTSRNSKGKRRAAKASRPVERTEQEVGQEEQQTLPGPSRLGPSRDAAVSLEEREQMIFYQKLAIHRAEKALTTEKQALAVMREALDQEKVEINDLRTSILHDIDGQAQEKVVGEMNGIINLLDEHFKCPFVCTLFPSSDHPSR</sequence>